<evidence type="ECO:0000256" key="4">
    <source>
        <dbReference type="ARBA" id="ARBA00023002"/>
    </source>
</evidence>
<dbReference type="GO" id="GO:0004733">
    <property type="term" value="F:pyridoxamine phosphate oxidase activity"/>
    <property type="evidence" value="ECO:0007669"/>
    <property type="project" value="InterPro"/>
</dbReference>
<sequence>MGIKPPDSMNPFIQLAQWISEERLAGIPFSHGAVLGTVGHDGIPRTRMLGVHFDEESIPRFHTSPTSRKVTDIGINQNASITFAFQRSLRSVSIEGVLEVIPHGQLVSDWLALDQKFRRSYLVFGHRSGQPADSDVSLEHLLKELSPGSENEMPPSFIGYRFSHVSRIAFYSVGSGNFAEHVVFSRDGGGENWLYSRVVP</sequence>
<reference evidence="6 7" key="1">
    <citation type="submission" date="2019-01" db="EMBL/GenBank/DDBJ databases">
        <title>Zoogloea oleivorans genome sequencing and assembly.</title>
        <authorList>
            <person name="Tancsics A."/>
            <person name="Farkas M."/>
            <person name="Kriszt B."/>
            <person name="Maroti G."/>
            <person name="Horvath B."/>
        </authorList>
    </citation>
    <scope>NUCLEOTIDE SEQUENCE [LARGE SCALE GENOMIC DNA]</scope>
    <source>
        <strain evidence="6 7">Buc</strain>
    </source>
</reference>
<comment type="caution">
    <text evidence="6">The sequence shown here is derived from an EMBL/GenBank/DDBJ whole genome shotgun (WGS) entry which is preliminary data.</text>
</comment>
<dbReference type="Pfam" id="PF01243">
    <property type="entry name" value="PNPOx_N"/>
    <property type="match status" value="1"/>
</dbReference>
<dbReference type="PANTHER" id="PTHR10851">
    <property type="entry name" value="PYRIDOXINE-5-PHOSPHATE OXIDASE"/>
    <property type="match status" value="1"/>
</dbReference>
<dbReference type="PANTHER" id="PTHR10851:SF3">
    <property type="entry name" value="PYRIDOXINE_PYRIDOXAMINE 5'-PHOSPHATE OXIDASE 2"/>
    <property type="match status" value="1"/>
</dbReference>
<organism evidence="6 7">
    <name type="scientific">Zoogloea oleivorans</name>
    <dbReference type="NCBI Taxonomy" id="1552750"/>
    <lineage>
        <taxon>Bacteria</taxon>
        <taxon>Pseudomonadati</taxon>
        <taxon>Pseudomonadota</taxon>
        <taxon>Betaproteobacteria</taxon>
        <taxon>Rhodocyclales</taxon>
        <taxon>Zoogloeaceae</taxon>
        <taxon>Zoogloea</taxon>
    </lineage>
</organism>
<dbReference type="InterPro" id="IPR000659">
    <property type="entry name" value="Pyridox_Oxase"/>
</dbReference>
<dbReference type="GO" id="GO:0008615">
    <property type="term" value="P:pyridoxine biosynthetic process"/>
    <property type="evidence" value="ECO:0007669"/>
    <property type="project" value="InterPro"/>
</dbReference>
<dbReference type="InterPro" id="IPR011576">
    <property type="entry name" value="Pyridox_Oxase_N"/>
</dbReference>
<evidence type="ECO:0000256" key="2">
    <source>
        <dbReference type="ARBA" id="ARBA00022630"/>
    </source>
</evidence>
<dbReference type="GO" id="GO:0010181">
    <property type="term" value="F:FMN binding"/>
    <property type="evidence" value="ECO:0007669"/>
    <property type="project" value="InterPro"/>
</dbReference>
<evidence type="ECO:0000313" key="7">
    <source>
        <dbReference type="Proteomes" id="UP000389128"/>
    </source>
</evidence>
<evidence type="ECO:0000313" key="6">
    <source>
        <dbReference type="EMBL" id="TYC61240.1"/>
    </source>
</evidence>
<dbReference type="InterPro" id="IPR012349">
    <property type="entry name" value="Split_barrel_FMN-bd"/>
</dbReference>
<dbReference type="Gene3D" id="2.30.110.10">
    <property type="entry name" value="Electron Transport, Fmn-binding Protein, Chain A"/>
    <property type="match status" value="1"/>
</dbReference>
<feature type="domain" description="Pyridoxamine 5'-phosphate oxidase N-terminal" evidence="5">
    <location>
        <begin position="30"/>
        <end position="110"/>
    </location>
</feature>
<dbReference type="SUPFAM" id="SSF50475">
    <property type="entry name" value="FMN-binding split barrel"/>
    <property type="match status" value="1"/>
</dbReference>
<keyword evidence="3" id="KW-0288">FMN</keyword>
<dbReference type="EMBL" id="SDKK01000003">
    <property type="protein sequence ID" value="TYC61240.1"/>
    <property type="molecule type" value="Genomic_DNA"/>
</dbReference>
<dbReference type="Proteomes" id="UP000389128">
    <property type="component" value="Unassembled WGS sequence"/>
</dbReference>
<proteinExistence type="predicted"/>
<keyword evidence="2" id="KW-0285">Flavoprotein</keyword>
<protein>
    <recommendedName>
        <fullName evidence="5">Pyridoxamine 5'-phosphate oxidase N-terminal domain-containing protein</fullName>
    </recommendedName>
</protein>
<evidence type="ECO:0000256" key="3">
    <source>
        <dbReference type="ARBA" id="ARBA00022643"/>
    </source>
</evidence>
<gene>
    <name evidence="6" type="ORF">ETQ85_04050</name>
</gene>
<name>A0A6C2D446_9RHOO</name>
<evidence type="ECO:0000256" key="1">
    <source>
        <dbReference type="ARBA" id="ARBA00001917"/>
    </source>
</evidence>
<dbReference type="AlphaFoldDB" id="A0A6C2D446"/>
<keyword evidence="7" id="KW-1185">Reference proteome</keyword>
<accession>A0A6C2D446</accession>
<keyword evidence="4" id="KW-0560">Oxidoreductase</keyword>
<comment type="cofactor">
    <cofactor evidence="1">
        <name>FMN</name>
        <dbReference type="ChEBI" id="CHEBI:58210"/>
    </cofactor>
</comment>
<dbReference type="RefSeq" id="WP_148577774.1">
    <property type="nucleotide sequence ID" value="NZ_SDKK01000003.1"/>
</dbReference>
<evidence type="ECO:0000259" key="5">
    <source>
        <dbReference type="Pfam" id="PF01243"/>
    </source>
</evidence>